<evidence type="ECO:0000313" key="1">
    <source>
        <dbReference type="EMBL" id="GAA0213406.1"/>
    </source>
</evidence>
<dbReference type="InterPro" id="IPR046651">
    <property type="entry name" value="DUF6763"/>
</dbReference>
<dbReference type="RefSeq" id="WP_343990039.1">
    <property type="nucleotide sequence ID" value="NZ_BAAAFM010000008.1"/>
</dbReference>
<protein>
    <submittedName>
        <fullName evidence="1">Uncharacterized protein</fullName>
    </submittedName>
</protein>
<name>A0ABN0T5U6_9GAMM</name>
<comment type="caution">
    <text evidence="1">The sequence shown here is derived from an EMBL/GenBank/DDBJ whole genome shotgun (WGS) entry which is preliminary data.</text>
</comment>
<dbReference type="Proteomes" id="UP001501221">
    <property type="component" value="Unassembled WGS sequence"/>
</dbReference>
<evidence type="ECO:0000313" key="2">
    <source>
        <dbReference type="Proteomes" id="UP001501221"/>
    </source>
</evidence>
<sequence>MDNKSNEAKPSLLGGNVEHAIKAERGQWYKRLDLNEAFEVVAIDREEECIEIQYYSGEVEELDEASWELLELTPIAPPDNWSGAFGTDNRVEFEVQADSLESALHLVDSNQSD</sequence>
<keyword evidence="2" id="KW-1185">Reference proteome</keyword>
<organism evidence="1 2">
    <name type="scientific">Kangiella japonica</name>
    <dbReference type="NCBI Taxonomy" id="647384"/>
    <lineage>
        <taxon>Bacteria</taxon>
        <taxon>Pseudomonadati</taxon>
        <taxon>Pseudomonadota</taxon>
        <taxon>Gammaproteobacteria</taxon>
        <taxon>Kangiellales</taxon>
        <taxon>Kangiellaceae</taxon>
        <taxon>Kangiella</taxon>
    </lineage>
</organism>
<reference evidence="1 2" key="1">
    <citation type="journal article" date="2019" name="Int. J. Syst. Evol. Microbiol.">
        <title>The Global Catalogue of Microorganisms (GCM) 10K type strain sequencing project: providing services to taxonomists for standard genome sequencing and annotation.</title>
        <authorList>
            <consortium name="The Broad Institute Genomics Platform"/>
            <consortium name="The Broad Institute Genome Sequencing Center for Infectious Disease"/>
            <person name="Wu L."/>
            <person name="Ma J."/>
        </authorList>
    </citation>
    <scope>NUCLEOTIDE SEQUENCE [LARGE SCALE GENOMIC DNA]</scope>
    <source>
        <strain evidence="1 2">JCM 16211</strain>
    </source>
</reference>
<accession>A0ABN0T5U6</accession>
<dbReference type="Pfam" id="PF20549">
    <property type="entry name" value="DUF6763"/>
    <property type="match status" value="1"/>
</dbReference>
<proteinExistence type="predicted"/>
<gene>
    <name evidence="1" type="ORF">GCM10009123_20820</name>
</gene>
<dbReference type="EMBL" id="BAAAFM010000008">
    <property type="protein sequence ID" value="GAA0213406.1"/>
    <property type="molecule type" value="Genomic_DNA"/>
</dbReference>